<reference evidence="1" key="1">
    <citation type="journal article" date="2023" name="IScience">
        <title>Live-bearing cockroach genome reveals convergent evolutionary mechanisms linked to viviparity in insects and beyond.</title>
        <authorList>
            <person name="Fouks B."/>
            <person name="Harrison M.C."/>
            <person name="Mikhailova A.A."/>
            <person name="Marchal E."/>
            <person name="English S."/>
            <person name="Carruthers M."/>
            <person name="Jennings E.C."/>
            <person name="Chiamaka E.L."/>
            <person name="Frigard R.A."/>
            <person name="Pippel M."/>
            <person name="Attardo G.M."/>
            <person name="Benoit J.B."/>
            <person name="Bornberg-Bauer E."/>
            <person name="Tobe S.S."/>
        </authorList>
    </citation>
    <scope>NUCLEOTIDE SEQUENCE</scope>
    <source>
        <strain evidence="1">Stay&amp;Tobe</strain>
    </source>
</reference>
<protein>
    <submittedName>
        <fullName evidence="1">Uncharacterized protein</fullName>
    </submittedName>
</protein>
<dbReference type="InterPro" id="IPR027409">
    <property type="entry name" value="GroEL-like_apical_dom_sf"/>
</dbReference>
<dbReference type="InterPro" id="IPR043548">
    <property type="entry name" value="PIKfyve"/>
</dbReference>
<dbReference type="AlphaFoldDB" id="A0AAD8AHD6"/>
<dbReference type="PANTHER" id="PTHR46715">
    <property type="entry name" value="1-PHOSPHATIDYLINOSITOL 3-PHOSPHATE 5-KINASE"/>
    <property type="match status" value="1"/>
</dbReference>
<organism evidence="1 2">
    <name type="scientific">Diploptera punctata</name>
    <name type="common">Pacific beetle cockroach</name>
    <dbReference type="NCBI Taxonomy" id="6984"/>
    <lineage>
        <taxon>Eukaryota</taxon>
        <taxon>Metazoa</taxon>
        <taxon>Ecdysozoa</taxon>
        <taxon>Arthropoda</taxon>
        <taxon>Hexapoda</taxon>
        <taxon>Insecta</taxon>
        <taxon>Pterygota</taxon>
        <taxon>Neoptera</taxon>
        <taxon>Polyneoptera</taxon>
        <taxon>Dictyoptera</taxon>
        <taxon>Blattodea</taxon>
        <taxon>Blaberoidea</taxon>
        <taxon>Blaberidae</taxon>
        <taxon>Diplopterinae</taxon>
        <taxon>Diploptera</taxon>
    </lineage>
</organism>
<dbReference type="EMBL" id="JASPKZ010000828">
    <property type="protein sequence ID" value="KAJ9599193.1"/>
    <property type="molecule type" value="Genomic_DNA"/>
</dbReference>
<dbReference type="GO" id="GO:0012506">
    <property type="term" value="C:vesicle membrane"/>
    <property type="evidence" value="ECO:0007669"/>
    <property type="project" value="TreeGrafter"/>
</dbReference>
<dbReference type="SUPFAM" id="SSF52029">
    <property type="entry name" value="GroEL apical domain-like"/>
    <property type="match status" value="1"/>
</dbReference>
<gene>
    <name evidence="1" type="ORF">L9F63_010324</name>
</gene>
<sequence>LFYSGCGMVHSGCDSIINTRVKGTGSCIAFRQHEQNLLKQQLNAEGLSQSWVDIVIPLAQQIVDIVRPDVQKDADDMDIRQYVQFKKVPGGSRNESCIVNGVVCTKNVAHRAMATELTSPRILLLGCSIVYQRIEGRLLSLEPVMMQV</sequence>
<evidence type="ECO:0000313" key="2">
    <source>
        <dbReference type="Proteomes" id="UP001233999"/>
    </source>
</evidence>
<dbReference type="GO" id="GO:0032438">
    <property type="term" value="P:melanosome organization"/>
    <property type="evidence" value="ECO:0007669"/>
    <property type="project" value="TreeGrafter"/>
</dbReference>
<keyword evidence="2" id="KW-1185">Reference proteome</keyword>
<dbReference type="GO" id="GO:0090385">
    <property type="term" value="P:phagosome-lysosome fusion"/>
    <property type="evidence" value="ECO:0007669"/>
    <property type="project" value="TreeGrafter"/>
</dbReference>
<reference evidence="1" key="2">
    <citation type="submission" date="2023-05" db="EMBL/GenBank/DDBJ databases">
        <authorList>
            <person name="Fouks B."/>
        </authorList>
    </citation>
    <scope>NUCLEOTIDE SEQUENCE</scope>
    <source>
        <strain evidence="1">Stay&amp;Tobe</strain>
        <tissue evidence="1">Testes</tissue>
    </source>
</reference>
<dbReference type="Proteomes" id="UP001233999">
    <property type="component" value="Unassembled WGS sequence"/>
</dbReference>
<name>A0AAD8AHD6_DIPPU</name>
<proteinExistence type="predicted"/>
<evidence type="ECO:0000313" key="1">
    <source>
        <dbReference type="EMBL" id="KAJ9599193.1"/>
    </source>
</evidence>
<dbReference type="PANTHER" id="PTHR46715:SF1">
    <property type="entry name" value="1-PHOSPHATIDYLINOSITOL 3-PHOSPHATE 5-KINASE"/>
    <property type="match status" value="1"/>
</dbReference>
<dbReference type="GO" id="GO:0000285">
    <property type="term" value="F:1-phosphatidylinositol-3-phosphate 5-kinase activity"/>
    <property type="evidence" value="ECO:0007669"/>
    <property type="project" value="InterPro"/>
</dbReference>
<comment type="caution">
    <text evidence="1">The sequence shown here is derived from an EMBL/GenBank/DDBJ whole genome shotgun (WGS) entry which is preliminary data.</text>
</comment>
<dbReference type="GO" id="GO:0052810">
    <property type="term" value="F:1-phosphatidylinositol-5-kinase activity"/>
    <property type="evidence" value="ECO:0007669"/>
    <property type="project" value="TreeGrafter"/>
</dbReference>
<dbReference type="GO" id="GO:0031410">
    <property type="term" value="C:cytoplasmic vesicle"/>
    <property type="evidence" value="ECO:0007669"/>
    <property type="project" value="TreeGrafter"/>
</dbReference>
<dbReference type="Gene3D" id="3.50.7.10">
    <property type="entry name" value="GroEL"/>
    <property type="match status" value="1"/>
</dbReference>
<dbReference type="GO" id="GO:1903426">
    <property type="term" value="P:regulation of reactive oxygen species biosynthetic process"/>
    <property type="evidence" value="ECO:0007669"/>
    <property type="project" value="TreeGrafter"/>
</dbReference>
<accession>A0AAD8AHD6</accession>
<feature type="non-terminal residue" evidence="1">
    <location>
        <position position="148"/>
    </location>
</feature>